<gene>
    <name evidence="1" type="ORF">SAMN05660686_01425</name>
</gene>
<keyword evidence="2" id="KW-1185">Reference proteome</keyword>
<evidence type="ECO:0000313" key="2">
    <source>
        <dbReference type="Proteomes" id="UP000198615"/>
    </source>
</evidence>
<accession>A0A8G2EY48</accession>
<dbReference type="EMBL" id="FNBW01000003">
    <property type="protein sequence ID" value="SDF45546.1"/>
    <property type="molecule type" value="Genomic_DNA"/>
</dbReference>
<comment type="caution">
    <text evidence="1">The sequence shown here is derived from an EMBL/GenBank/DDBJ whole genome shotgun (WGS) entry which is preliminary data.</text>
</comment>
<dbReference type="AlphaFoldDB" id="A0A8G2EY48"/>
<protein>
    <submittedName>
        <fullName evidence="1">Uncharacterized protein</fullName>
    </submittedName>
</protein>
<reference evidence="1 2" key="1">
    <citation type="submission" date="2016-10" db="EMBL/GenBank/DDBJ databases">
        <authorList>
            <person name="Varghese N."/>
            <person name="Submissions S."/>
        </authorList>
    </citation>
    <scope>NUCLEOTIDE SEQUENCE [LARGE SCALE GENOMIC DNA]</scope>
    <source>
        <strain evidence="1 2">DSM 18839</strain>
    </source>
</reference>
<proteinExistence type="predicted"/>
<dbReference type="Proteomes" id="UP000198615">
    <property type="component" value="Unassembled WGS sequence"/>
</dbReference>
<evidence type="ECO:0000313" key="1">
    <source>
        <dbReference type="EMBL" id="SDF45546.1"/>
    </source>
</evidence>
<dbReference type="RefSeq" id="WP_093149178.1">
    <property type="nucleotide sequence ID" value="NZ_FNBW01000003.1"/>
</dbReference>
<name>A0A8G2EY48_9PROT</name>
<organism evidence="1 2">
    <name type="scientific">Thalassobaculum litoreum DSM 18839</name>
    <dbReference type="NCBI Taxonomy" id="1123362"/>
    <lineage>
        <taxon>Bacteria</taxon>
        <taxon>Pseudomonadati</taxon>
        <taxon>Pseudomonadota</taxon>
        <taxon>Alphaproteobacteria</taxon>
        <taxon>Rhodospirillales</taxon>
        <taxon>Thalassobaculaceae</taxon>
        <taxon>Thalassobaculum</taxon>
    </lineage>
</organism>
<sequence>MTACRKETTPHPLPRLVADNPKAARLLMPLRDLERRLSVIDRGLARRGLSPSARTALRHQRALIAAILAARLTAPDRARRLEQELRWLAPRIPAPAPTPGSRVARL</sequence>